<dbReference type="RefSeq" id="WP_099475292.1">
    <property type="nucleotide sequence ID" value="NZ_CP041025.1"/>
</dbReference>
<gene>
    <name evidence="2" type="ORF">CRD36_17710</name>
</gene>
<protein>
    <submittedName>
        <fullName evidence="2">DUF4169 domain-containing protein</fullName>
    </submittedName>
</protein>
<evidence type="ECO:0000256" key="1">
    <source>
        <dbReference type="SAM" id="MobiDB-lite"/>
    </source>
</evidence>
<dbReference type="InterPro" id="IPR025227">
    <property type="entry name" value="DUF4169"/>
</dbReference>
<feature type="compositionally biased region" description="Basic and acidic residues" evidence="1">
    <location>
        <begin position="46"/>
        <end position="65"/>
    </location>
</feature>
<dbReference type="Proteomes" id="UP000229730">
    <property type="component" value="Unassembled WGS sequence"/>
</dbReference>
<accession>A0A2G4YM46</accession>
<comment type="caution">
    <text evidence="2">The sequence shown here is derived from an EMBL/GenBank/DDBJ whole genome shotgun (WGS) entry which is preliminary data.</text>
</comment>
<evidence type="ECO:0000313" key="3">
    <source>
        <dbReference type="Proteomes" id="UP000229730"/>
    </source>
</evidence>
<dbReference type="OrthoDB" id="7173889at2"/>
<proteinExistence type="predicted"/>
<dbReference type="Pfam" id="PF13770">
    <property type="entry name" value="DUF4169"/>
    <property type="match status" value="1"/>
</dbReference>
<dbReference type="EMBL" id="PDEM01000033">
    <property type="protein sequence ID" value="PHZ83399.1"/>
    <property type="molecule type" value="Genomic_DNA"/>
</dbReference>
<sequence>MGTVINLKQAKRKLAKIEKEKQASENRAKHGQTKAVKTSAKKINKRTQETVDAHKLNDPGKKDKS</sequence>
<organism evidence="2 3">
    <name type="scientific">Paremcibacter congregatus</name>
    <dbReference type="NCBI Taxonomy" id="2043170"/>
    <lineage>
        <taxon>Bacteria</taxon>
        <taxon>Pseudomonadati</taxon>
        <taxon>Pseudomonadota</taxon>
        <taxon>Alphaproteobacteria</taxon>
        <taxon>Emcibacterales</taxon>
        <taxon>Emcibacteraceae</taxon>
        <taxon>Paremcibacter</taxon>
    </lineage>
</organism>
<feature type="region of interest" description="Disordered" evidence="1">
    <location>
        <begin position="17"/>
        <end position="65"/>
    </location>
</feature>
<keyword evidence="3" id="KW-1185">Reference proteome</keyword>
<feature type="compositionally biased region" description="Basic and acidic residues" evidence="1">
    <location>
        <begin position="17"/>
        <end position="28"/>
    </location>
</feature>
<dbReference type="AlphaFoldDB" id="A0A2G4YM46"/>
<evidence type="ECO:0000313" key="2">
    <source>
        <dbReference type="EMBL" id="PHZ83399.1"/>
    </source>
</evidence>
<dbReference type="InParanoid" id="A0A2G4YM46"/>
<name>A0A2G4YM46_9PROT</name>
<reference evidence="2 3" key="1">
    <citation type="submission" date="2017-10" db="EMBL/GenBank/DDBJ databases">
        <title>Frigbacter circumglobatus gen. nov. sp. nov., isolated from sediment cultured in situ.</title>
        <authorList>
            <person name="Zhao Z."/>
        </authorList>
    </citation>
    <scope>NUCLEOTIDE SEQUENCE [LARGE SCALE GENOMIC DNA]</scope>
    <source>
        <strain evidence="2 3">ZYL</strain>
    </source>
</reference>